<evidence type="ECO:0000256" key="3">
    <source>
        <dbReference type="ARBA" id="ARBA00022679"/>
    </source>
</evidence>
<dbReference type="GO" id="GO:0071972">
    <property type="term" value="F:peptidoglycan L,D-transpeptidase activity"/>
    <property type="evidence" value="ECO:0007669"/>
    <property type="project" value="TreeGrafter"/>
</dbReference>
<evidence type="ECO:0000256" key="7">
    <source>
        <dbReference type="PROSITE-ProRule" id="PRU01373"/>
    </source>
</evidence>
<evidence type="ECO:0000256" key="1">
    <source>
        <dbReference type="ARBA" id="ARBA00004752"/>
    </source>
</evidence>
<evidence type="ECO:0000313" key="11">
    <source>
        <dbReference type="EMBL" id="NWK54921.1"/>
    </source>
</evidence>
<keyword evidence="5 7" id="KW-0573">Peptidoglycan synthesis</keyword>
<name>A0A851GGG7_9BACT</name>
<comment type="similarity">
    <text evidence="2">Belongs to the YkuD family.</text>
</comment>
<organism evidence="11 12">
    <name type="scientific">Oceaniferula marina</name>
    <dbReference type="NCBI Taxonomy" id="2748318"/>
    <lineage>
        <taxon>Bacteria</taxon>
        <taxon>Pseudomonadati</taxon>
        <taxon>Verrucomicrobiota</taxon>
        <taxon>Verrucomicrobiia</taxon>
        <taxon>Verrucomicrobiales</taxon>
        <taxon>Verrucomicrobiaceae</taxon>
        <taxon>Oceaniferula</taxon>
    </lineage>
</organism>
<keyword evidence="4 7" id="KW-0133">Cell shape</keyword>
<dbReference type="GO" id="GO:0008360">
    <property type="term" value="P:regulation of cell shape"/>
    <property type="evidence" value="ECO:0007669"/>
    <property type="project" value="UniProtKB-UniRule"/>
</dbReference>
<comment type="caution">
    <text evidence="11">The sequence shown here is derived from an EMBL/GenBank/DDBJ whole genome shotgun (WGS) entry which is preliminary data.</text>
</comment>
<gene>
    <name evidence="11" type="ORF">HW115_04830</name>
</gene>
<dbReference type="RefSeq" id="WP_178931469.1">
    <property type="nucleotide sequence ID" value="NZ_JACBAZ010000002.1"/>
</dbReference>
<dbReference type="Pfam" id="PF03734">
    <property type="entry name" value="YkuD"/>
    <property type="match status" value="1"/>
</dbReference>
<sequence>MIRTTLFTIFLSSSLFAQAVPLVPATPTPGSTETTNPAKTPAKAVVIEEDPAASSSSKTDKASRTLSDSGITLPPKGEASVKLQIYLDQQHFGPGIIDGKPGTFTQKAIANYNLSKGREQTDTRVLKEAEEKVSVTYATAIVPSTVNDYVDTSLPYKRSLQAQRKAMHYRSIGEFMAERYHTSEDLLVELNSKKAVWGAQPGSVLKVPNIEPFLIENLKRGRSHKTTEELSARHVIVDTQIKQVLIYKLQLPNEQSNGDTVTVKAAQPKLIASFPITPGKTQFIPKGFWNLKNSYELIEWRYDQQMLDTGVRSKTGLAIPPGPNNPIGVVWNGLTKSGIGIHGTDNPRTIGRARSAGCIRLANWDAARFPNLVRPGAVVVIR</sequence>
<accession>A0A851GGG7</accession>
<keyword evidence="3" id="KW-0808">Transferase</keyword>
<dbReference type="PROSITE" id="PS52029">
    <property type="entry name" value="LD_TPASE"/>
    <property type="match status" value="1"/>
</dbReference>
<feature type="active site" description="Nucleophile" evidence="7">
    <location>
        <position position="358"/>
    </location>
</feature>
<dbReference type="SUPFAM" id="SSF141523">
    <property type="entry name" value="L,D-transpeptidase catalytic domain-like"/>
    <property type="match status" value="1"/>
</dbReference>
<protein>
    <submittedName>
        <fullName evidence="11">L,D-transpeptidase</fullName>
    </submittedName>
</protein>
<dbReference type="InterPro" id="IPR050979">
    <property type="entry name" value="LD-transpeptidase"/>
</dbReference>
<feature type="active site" description="Proton donor/acceptor" evidence="7">
    <location>
        <position position="342"/>
    </location>
</feature>
<feature type="signal peptide" evidence="9">
    <location>
        <begin position="1"/>
        <end position="19"/>
    </location>
</feature>
<feature type="domain" description="L,D-TPase catalytic" evidence="10">
    <location>
        <begin position="250"/>
        <end position="382"/>
    </location>
</feature>
<dbReference type="Proteomes" id="UP000557872">
    <property type="component" value="Unassembled WGS sequence"/>
</dbReference>
<dbReference type="GO" id="GO:0016740">
    <property type="term" value="F:transferase activity"/>
    <property type="evidence" value="ECO:0007669"/>
    <property type="project" value="UniProtKB-KW"/>
</dbReference>
<evidence type="ECO:0000256" key="8">
    <source>
        <dbReference type="SAM" id="MobiDB-lite"/>
    </source>
</evidence>
<reference evidence="11 12" key="1">
    <citation type="submission" date="2020-07" db="EMBL/GenBank/DDBJ databases">
        <title>Roseicoccus Jingziensis gen. nov., sp. nov., isolated from coastal seawater.</title>
        <authorList>
            <person name="Feng X."/>
        </authorList>
    </citation>
    <scope>NUCLEOTIDE SEQUENCE [LARGE SCALE GENOMIC DNA]</scope>
    <source>
        <strain evidence="11 12">N1E253</strain>
    </source>
</reference>
<dbReference type="UniPathway" id="UPA00219"/>
<dbReference type="CDD" id="cd16913">
    <property type="entry name" value="YkuD_like"/>
    <property type="match status" value="1"/>
</dbReference>
<comment type="pathway">
    <text evidence="1 7">Cell wall biogenesis; peptidoglycan biosynthesis.</text>
</comment>
<dbReference type="AlphaFoldDB" id="A0A851GGG7"/>
<dbReference type="PANTHER" id="PTHR30582:SF30">
    <property type="entry name" value="BLR4375 PROTEIN"/>
    <property type="match status" value="1"/>
</dbReference>
<evidence type="ECO:0000259" key="10">
    <source>
        <dbReference type="PROSITE" id="PS52029"/>
    </source>
</evidence>
<keyword evidence="6 7" id="KW-0961">Cell wall biogenesis/degradation</keyword>
<dbReference type="GO" id="GO:0071555">
    <property type="term" value="P:cell wall organization"/>
    <property type="evidence" value="ECO:0007669"/>
    <property type="project" value="UniProtKB-UniRule"/>
</dbReference>
<evidence type="ECO:0000256" key="6">
    <source>
        <dbReference type="ARBA" id="ARBA00023316"/>
    </source>
</evidence>
<evidence type="ECO:0000313" key="12">
    <source>
        <dbReference type="Proteomes" id="UP000557872"/>
    </source>
</evidence>
<dbReference type="EMBL" id="JACBAZ010000002">
    <property type="protein sequence ID" value="NWK54921.1"/>
    <property type="molecule type" value="Genomic_DNA"/>
</dbReference>
<keyword evidence="9" id="KW-0732">Signal</keyword>
<feature type="chain" id="PRO_5032773419" evidence="9">
    <location>
        <begin position="20"/>
        <end position="382"/>
    </location>
</feature>
<evidence type="ECO:0000256" key="5">
    <source>
        <dbReference type="ARBA" id="ARBA00022984"/>
    </source>
</evidence>
<feature type="region of interest" description="Disordered" evidence="8">
    <location>
        <begin position="47"/>
        <end position="73"/>
    </location>
</feature>
<dbReference type="GO" id="GO:0018104">
    <property type="term" value="P:peptidoglycan-protein cross-linking"/>
    <property type="evidence" value="ECO:0007669"/>
    <property type="project" value="TreeGrafter"/>
</dbReference>
<evidence type="ECO:0000256" key="2">
    <source>
        <dbReference type="ARBA" id="ARBA00005992"/>
    </source>
</evidence>
<evidence type="ECO:0000256" key="9">
    <source>
        <dbReference type="SAM" id="SignalP"/>
    </source>
</evidence>
<dbReference type="InterPro" id="IPR005490">
    <property type="entry name" value="LD_TPept_cat_dom"/>
</dbReference>
<dbReference type="GO" id="GO:0005576">
    <property type="term" value="C:extracellular region"/>
    <property type="evidence" value="ECO:0007669"/>
    <property type="project" value="TreeGrafter"/>
</dbReference>
<evidence type="ECO:0000256" key="4">
    <source>
        <dbReference type="ARBA" id="ARBA00022960"/>
    </source>
</evidence>
<dbReference type="InterPro" id="IPR038063">
    <property type="entry name" value="Transpep_catalytic_dom"/>
</dbReference>
<dbReference type="Gene3D" id="2.40.440.10">
    <property type="entry name" value="L,D-transpeptidase catalytic domain-like"/>
    <property type="match status" value="1"/>
</dbReference>
<proteinExistence type="inferred from homology"/>
<dbReference type="PANTHER" id="PTHR30582">
    <property type="entry name" value="L,D-TRANSPEPTIDASE"/>
    <property type="match status" value="1"/>
</dbReference>
<keyword evidence="12" id="KW-1185">Reference proteome</keyword>